<sequence length="348" mass="36614">MRYALAAPALLAVTVIAAPVSKPDEEANNLGIDNIDLPQLAVKNIPKRDEDVNIDSINPGVGIPTLTVPTLKSKRGDGDDGLLDGLDLGVDVLKREIDAEDEQQQESNDGVLGLGFLGFTKREDTLLGSENLTDDTFTEIDDTLDGILEKRDGSLTSGDGGDGDADSELIEDAVDSAEGVLGKREETMTTGGHDGGDDDLAEIVDTVEDLLEKRDDSILTDGDENGSNYKNNGNDGILGTGILRKRGDGDDDDDEDDDEDDDDEGLLGLGIGPLRKRGDGDEDDDEGLLGLGIGPLRKRGDGDDDDDDDDEGLLGLGLFDILKREQDTSIGGIGGVDAGTPVLDIVNA</sequence>
<protein>
    <submittedName>
        <fullName evidence="3">Uncharacterized protein</fullName>
    </submittedName>
</protein>
<feature type="compositionally biased region" description="Polar residues" evidence="1">
    <location>
        <begin position="225"/>
        <end position="234"/>
    </location>
</feature>
<evidence type="ECO:0000256" key="1">
    <source>
        <dbReference type="SAM" id="MobiDB-lite"/>
    </source>
</evidence>
<feature type="signal peptide" evidence="2">
    <location>
        <begin position="1"/>
        <end position="17"/>
    </location>
</feature>
<dbReference type="EMBL" id="MDYN01000033">
    <property type="protein sequence ID" value="OQD80772.1"/>
    <property type="molecule type" value="Genomic_DNA"/>
</dbReference>
<name>A0A1V6PVN6_9EURO</name>
<evidence type="ECO:0000313" key="4">
    <source>
        <dbReference type="Proteomes" id="UP000191672"/>
    </source>
</evidence>
<feature type="region of interest" description="Disordered" evidence="1">
    <location>
        <begin position="177"/>
        <end position="200"/>
    </location>
</feature>
<keyword evidence="4" id="KW-1185">Reference proteome</keyword>
<dbReference type="Proteomes" id="UP000191672">
    <property type="component" value="Unassembled WGS sequence"/>
</dbReference>
<feature type="compositionally biased region" description="Acidic residues" evidence="1">
    <location>
        <begin position="302"/>
        <end position="311"/>
    </location>
</feature>
<proteinExistence type="predicted"/>
<feature type="region of interest" description="Disordered" evidence="1">
    <location>
        <begin position="215"/>
        <end position="311"/>
    </location>
</feature>
<dbReference type="AlphaFoldDB" id="A0A1V6PVN6"/>
<feature type="compositionally biased region" description="Acidic residues" evidence="1">
    <location>
        <begin position="249"/>
        <end position="265"/>
    </location>
</feature>
<reference evidence="4" key="1">
    <citation type="journal article" date="2017" name="Nat. Microbiol.">
        <title>Global analysis of biosynthetic gene clusters reveals vast potential of secondary metabolite production in Penicillium species.</title>
        <authorList>
            <person name="Nielsen J.C."/>
            <person name="Grijseels S."/>
            <person name="Prigent S."/>
            <person name="Ji B."/>
            <person name="Dainat J."/>
            <person name="Nielsen K.F."/>
            <person name="Frisvad J.C."/>
            <person name="Workman M."/>
            <person name="Nielsen J."/>
        </authorList>
    </citation>
    <scope>NUCLEOTIDE SEQUENCE [LARGE SCALE GENOMIC DNA]</scope>
    <source>
        <strain evidence="4">IBT 31811</strain>
    </source>
</reference>
<evidence type="ECO:0000256" key="2">
    <source>
        <dbReference type="SAM" id="SignalP"/>
    </source>
</evidence>
<feature type="chain" id="PRO_5012799708" evidence="2">
    <location>
        <begin position="18"/>
        <end position="348"/>
    </location>
</feature>
<keyword evidence="2" id="KW-0732">Signal</keyword>
<accession>A0A1V6PVN6</accession>
<gene>
    <name evidence="3" type="ORF">PENANT_c033G07282</name>
</gene>
<comment type="caution">
    <text evidence="3">The sequence shown here is derived from an EMBL/GenBank/DDBJ whole genome shotgun (WGS) entry which is preliminary data.</text>
</comment>
<evidence type="ECO:0000313" key="3">
    <source>
        <dbReference type="EMBL" id="OQD80772.1"/>
    </source>
</evidence>
<organism evidence="3 4">
    <name type="scientific">Penicillium antarcticum</name>
    <dbReference type="NCBI Taxonomy" id="416450"/>
    <lineage>
        <taxon>Eukaryota</taxon>
        <taxon>Fungi</taxon>
        <taxon>Dikarya</taxon>
        <taxon>Ascomycota</taxon>
        <taxon>Pezizomycotina</taxon>
        <taxon>Eurotiomycetes</taxon>
        <taxon>Eurotiomycetidae</taxon>
        <taxon>Eurotiales</taxon>
        <taxon>Aspergillaceae</taxon>
        <taxon>Penicillium</taxon>
    </lineage>
</organism>